<dbReference type="InterPro" id="IPR029039">
    <property type="entry name" value="Flavoprotein-like_sf"/>
</dbReference>
<dbReference type="PANTHER" id="PTHR43741:SF4">
    <property type="entry name" value="FMN-DEPENDENT NADH:QUINONE OXIDOREDUCTASE"/>
    <property type="match status" value="1"/>
</dbReference>
<gene>
    <name evidence="2" type="ORF">E1963_05545</name>
</gene>
<evidence type="ECO:0000313" key="3">
    <source>
        <dbReference type="Proteomes" id="UP000295710"/>
    </source>
</evidence>
<organism evidence="2 3">
    <name type="scientific">Extibacter muris</name>
    <dbReference type="NCBI Taxonomy" id="1796622"/>
    <lineage>
        <taxon>Bacteria</taxon>
        <taxon>Bacillati</taxon>
        <taxon>Bacillota</taxon>
        <taxon>Clostridia</taxon>
        <taxon>Lachnospirales</taxon>
        <taxon>Lachnospiraceae</taxon>
        <taxon>Extibacter</taxon>
    </lineage>
</organism>
<dbReference type="SUPFAM" id="SSF52218">
    <property type="entry name" value="Flavoproteins"/>
    <property type="match status" value="1"/>
</dbReference>
<accession>A0A4R4FF10</accession>
<dbReference type="EMBL" id="SMMX01000004">
    <property type="protein sequence ID" value="TDA22234.1"/>
    <property type="molecule type" value="Genomic_DNA"/>
</dbReference>
<dbReference type="InterPro" id="IPR005025">
    <property type="entry name" value="FMN_Rdtase-like_dom"/>
</dbReference>
<sequence>MNILMINGTMRKGSTYAIGKMFIEKTASEGDTVKELFLPKDMPEFCRGCAVCIRQDEKKCPDYLIYMRRLTEMIDEADLLVFTTPVLVYHVTGQLKAFLDHYGYRWMVHRPEASMFRKQAVCITTAAGSGTRKTLRDMTDSLRYWGVARIYTYGIAVGGGIDDSSREKIETAVNNLALKIEHDTSKVTPSLRVKALFHIMRIMQKKTGTTEVDKKYWEEKGWLGRERPWR</sequence>
<dbReference type="PANTHER" id="PTHR43741">
    <property type="entry name" value="FMN-DEPENDENT NADH-AZOREDUCTASE 1"/>
    <property type="match status" value="1"/>
</dbReference>
<feature type="domain" description="NADPH-dependent FMN reductase-like" evidence="1">
    <location>
        <begin position="1"/>
        <end position="151"/>
    </location>
</feature>
<dbReference type="Proteomes" id="UP000295710">
    <property type="component" value="Unassembled WGS sequence"/>
</dbReference>
<name>A0A4R4FF10_9FIRM</name>
<dbReference type="GO" id="GO:0016491">
    <property type="term" value="F:oxidoreductase activity"/>
    <property type="evidence" value="ECO:0007669"/>
    <property type="project" value="InterPro"/>
</dbReference>
<comment type="caution">
    <text evidence="2">The sequence shown here is derived from an EMBL/GenBank/DDBJ whole genome shotgun (WGS) entry which is preliminary data.</text>
</comment>
<evidence type="ECO:0000259" key="1">
    <source>
        <dbReference type="Pfam" id="PF03358"/>
    </source>
</evidence>
<keyword evidence="3" id="KW-1185">Reference proteome</keyword>
<dbReference type="InterPro" id="IPR050104">
    <property type="entry name" value="FMN-dep_NADH:Q_OxRdtase_AzoR1"/>
</dbReference>
<proteinExistence type="predicted"/>
<dbReference type="Gene3D" id="3.40.50.360">
    <property type="match status" value="1"/>
</dbReference>
<dbReference type="AlphaFoldDB" id="A0A4R4FF10"/>
<protein>
    <submittedName>
        <fullName evidence="2">NADPH-dependent oxidoreductase</fullName>
    </submittedName>
</protein>
<reference evidence="2 3" key="1">
    <citation type="journal article" date="2016" name="Nat. Microbiol.">
        <title>The Mouse Intestinal Bacterial Collection (miBC) provides host-specific insight into cultured diversity and functional potential of the gut microbiota.</title>
        <authorList>
            <person name="Lagkouvardos I."/>
            <person name="Pukall R."/>
            <person name="Abt B."/>
            <person name="Foesel B.U."/>
            <person name="Meier-Kolthoff J.P."/>
            <person name="Kumar N."/>
            <person name="Bresciani A."/>
            <person name="Martinez I."/>
            <person name="Just S."/>
            <person name="Ziegler C."/>
            <person name="Brugiroux S."/>
            <person name="Garzetti D."/>
            <person name="Wenning M."/>
            <person name="Bui T.P."/>
            <person name="Wang J."/>
            <person name="Hugenholtz F."/>
            <person name="Plugge C.M."/>
            <person name="Peterson D.A."/>
            <person name="Hornef M.W."/>
            <person name="Baines J.F."/>
            <person name="Smidt H."/>
            <person name="Walter J."/>
            <person name="Kristiansen K."/>
            <person name="Nielsen H.B."/>
            <person name="Haller D."/>
            <person name="Overmann J."/>
            <person name="Stecher B."/>
            <person name="Clavel T."/>
        </authorList>
    </citation>
    <scope>NUCLEOTIDE SEQUENCE [LARGE SCALE GENOMIC DNA]</scope>
    <source>
        <strain evidence="2 3">DSM 28560</strain>
    </source>
</reference>
<dbReference type="RefSeq" id="WP_132276157.1">
    <property type="nucleotide sequence ID" value="NZ_JAOBST010000059.1"/>
</dbReference>
<dbReference type="Pfam" id="PF03358">
    <property type="entry name" value="FMN_red"/>
    <property type="match status" value="1"/>
</dbReference>
<evidence type="ECO:0000313" key="2">
    <source>
        <dbReference type="EMBL" id="TDA22234.1"/>
    </source>
</evidence>